<evidence type="ECO:0000313" key="2">
    <source>
        <dbReference type="Proteomes" id="UP000249091"/>
    </source>
</evidence>
<reference evidence="1 2" key="1">
    <citation type="submission" date="2018-06" db="EMBL/GenBank/DDBJ databases">
        <authorList>
            <consortium name="Pathogen Informatics"/>
            <person name="Doyle S."/>
        </authorList>
    </citation>
    <scope>NUCLEOTIDE SEQUENCE [LARGE SCALE GENOMIC DNA]</scope>
    <source>
        <strain evidence="1 2">NCTC10994</strain>
    </source>
</reference>
<proteinExistence type="predicted"/>
<keyword evidence="2" id="KW-1185">Reference proteome</keyword>
<dbReference type="NCBIfam" id="TIGR03882">
    <property type="entry name" value="cyclo_dehyd_2"/>
    <property type="match status" value="1"/>
</dbReference>
<organism evidence="1 2">
    <name type="scientific">Rhodococcus coprophilus</name>
    <dbReference type="NCBI Taxonomy" id="38310"/>
    <lineage>
        <taxon>Bacteria</taxon>
        <taxon>Bacillati</taxon>
        <taxon>Actinomycetota</taxon>
        <taxon>Actinomycetes</taxon>
        <taxon>Mycobacteriales</taxon>
        <taxon>Nocardiaceae</taxon>
        <taxon>Rhodococcus</taxon>
    </lineage>
</organism>
<evidence type="ECO:0000313" key="1">
    <source>
        <dbReference type="EMBL" id="SQI38740.1"/>
    </source>
</evidence>
<protein>
    <submittedName>
        <fullName evidence="1">Bacteriocin biosynthesis cyclodehydratase domain</fullName>
    </submittedName>
</protein>
<accession>A0A2X4V0A5</accession>
<dbReference type="EMBL" id="LS483468">
    <property type="protein sequence ID" value="SQI38740.1"/>
    <property type="molecule type" value="Genomic_DNA"/>
</dbReference>
<dbReference type="Proteomes" id="UP000249091">
    <property type="component" value="Chromosome 1"/>
</dbReference>
<sequence length="329" mass="35249">MDNPSWGDRGGWTACDAAGMTSVAPAAGALVLDPDVLVLDRLDGSVQLGWGPETATVIVPPDEMDAFEVRILLGLLDGTLGYEHVLVAATARGLPIEAVRVLLDELVEAGSVQTCRASADRTSSGRSSCTAVPSSPPSVRLFGAGPLAHALVPHLALWDTRWLRSPPRVDDAGLSTRIPDCVVLADTQVPDPRLVLAVMRLRIPHLLVRVRDGRGVIGPFVVPGRTSCLRCADLTRTDADPSWPRLAAQLSGREGRAERAVIAATVAAAVAQLDMFFARTHPAPGTPRKDALALDRTIEWDLRSTQLVTRRWTRHPHCDCSTIFPSVQA</sequence>
<name>A0A2X4V0A5_9NOCA</name>
<dbReference type="Gene3D" id="3.40.50.720">
    <property type="entry name" value="NAD(P)-binding Rossmann-like Domain"/>
    <property type="match status" value="1"/>
</dbReference>
<gene>
    <name evidence="1" type="ORF">NCTC10994_03982</name>
</gene>
<dbReference type="AlphaFoldDB" id="A0A2X4V0A5"/>
<dbReference type="InterPro" id="IPR022291">
    <property type="entry name" value="Bacteriocin_synth_cyclodeHase"/>
</dbReference>
<dbReference type="KEGG" id="rcr:NCTC10994_03982"/>
<dbReference type="STRING" id="1219011.GCA_001895045_01426"/>